<comment type="caution">
    <text evidence="1">The sequence shown here is derived from an EMBL/GenBank/DDBJ whole genome shotgun (WGS) entry which is preliminary data.</text>
</comment>
<evidence type="ECO:0000313" key="2">
    <source>
        <dbReference type="Proteomes" id="UP001530377"/>
    </source>
</evidence>
<evidence type="ECO:0008006" key="3">
    <source>
        <dbReference type="Google" id="ProtNLM"/>
    </source>
</evidence>
<protein>
    <recommendedName>
        <fullName evidence="3">Plastid lipid-associated protein/fibrillin conserved domain-containing protein</fullName>
    </recommendedName>
</protein>
<proteinExistence type="predicted"/>
<accession>A0ABD3RWY9</accession>
<keyword evidence="2" id="KW-1185">Reference proteome</keyword>
<sequence length="217" mass="23710">MSSPSSKLDAKENFKRLIVEHNGDGTNPEVKGALDELVRLAAEKRGNCVDGADAWSPAHSMAINEGRWRSITTPPFPGKLPDDATGMSKFTLGRMSFGMFKPTKLVCAVEDIFNILHPVDENEEGLLSNGIAGRRRSSIASPAGDLPNWIQTYNLEVMIEIETPSVKLPAKLTNYGFCFPETPTRLAVKFSEGKLEPRFDLSSSVNAALSAAWRDIS</sequence>
<dbReference type="Proteomes" id="UP001530377">
    <property type="component" value="Unassembled WGS sequence"/>
</dbReference>
<dbReference type="AlphaFoldDB" id="A0ABD3RWY9"/>
<name>A0ABD3RWY9_9STRA</name>
<gene>
    <name evidence="1" type="ORF">ACHAXA_002229</name>
</gene>
<reference evidence="1 2" key="1">
    <citation type="submission" date="2024-10" db="EMBL/GenBank/DDBJ databases">
        <title>Updated reference genomes for cyclostephanoid diatoms.</title>
        <authorList>
            <person name="Roberts W.R."/>
            <person name="Alverson A.J."/>
        </authorList>
    </citation>
    <scope>NUCLEOTIDE SEQUENCE [LARGE SCALE GENOMIC DNA]</scope>
    <source>
        <strain evidence="1 2">AJA228-03</strain>
    </source>
</reference>
<evidence type="ECO:0000313" key="1">
    <source>
        <dbReference type="EMBL" id="KAL3816743.1"/>
    </source>
</evidence>
<dbReference type="EMBL" id="JALLPB020000135">
    <property type="protein sequence ID" value="KAL3816743.1"/>
    <property type="molecule type" value="Genomic_DNA"/>
</dbReference>
<organism evidence="1 2">
    <name type="scientific">Cyclostephanos tholiformis</name>
    <dbReference type="NCBI Taxonomy" id="382380"/>
    <lineage>
        <taxon>Eukaryota</taxon>
        <taxon>Sar</taxon>
        <taxon>Stramenopiles</taxon>
        <taxon>Ochrophyta</taxon>
        <taxon>Bacillariophyta</taxon>
        <taxon>Coscinodiscophyceae</taxon>
        <taxon>Thalassiosirophycidae</taxon>
        <taxon>Stephanodiscales</taxon>
        <taxon>Stephanodiscaceae</taxon>
        <taxon>Cyclostephanos</taxon>
    </lineage>
</organism>